<evidence type="ECO:0000256" key="1">
    <source>
        <dbReference type="SAM" id="MobiDB-lite"/>
    </source>
</evidence>
<evidence type="ECO:0000256" key="2">
    <source>
        <dbReference type="SAM" id="SignalP"/>
    </source>
</evidence>
<name>A0A2B4SMK8_STYPI</name>
<protein>
    <recommendedName>
        <fullName evidence="5">Lipoprotein</fullName>
    </recommendedName>
</protein>
<keyword evidence="2" id="KW-0732">Signal</keyword>
<evidence type="ECO:0008006" key="5">
    <source>
        <dbReference type="Google" id="ProtNLM"/>
    </source>
</evidence>
<dbReference type="EMBL" id="LSMT01000052">
    <property type="protein sequence ID" value="PFX30293.1"/>
    <property type="molecule type" value="Genomic_DNA"/>
</dbReference>
<gene>
    <name evidence="3" type="ORF">AWC38_SpisGene4891</name>
</gene>
<accession>A0A2B4SMK8</accession>
<dbReference type="PANTHER" id="PTHR46549:SF1">
    <property type="entry name" value="MACPF DOMAIN-CONTAINING PROTEIN"/>
    <property type="match status" value="1"/>
</dbReference>
<dbReference type="PANTHER" id="PTHR46549">
    <property type="entry name" value="MACPF DOMAIN-CONTAINING PROTEIN"/>
    <property type="match status" value="1"/>
</dbReference>
<dbReference type="PROSITE" id="PS51257">
    <property type="entry name" value="PROKAR_LIPOPROTEIN"/>
    <property type="match status" value="1"/>
</dbReference>
<keyword evidence="4" id="KW-1185">Reference proteome</keyword>
<organism evidence="3 4">
    <name type="scientific">Stylophora pistillata</name>
    <name type="common">Smooth cauliflower coral</name>
    <dbReference type="NCBI Taxonomy" id="50429"/>
    <lineage>
        <taxon>Eukaryota</taxon>
        <taxon>Metazoa</taxon>
        <taxon>Cnidaria</taxon>
        <taxon>Anthozoa</taxon>
        <taxon>Hexacorallia</taxon>
        <taxon>Scleractinia</taxon>
        <taxon>Astrocoeniina</taxon>
        <taxon>Pocilloporidae</taxon>
        <taxon>Stylophora</taxon>
    </lineage>
</organism>
<comment type="caution">
    <text evidence="3">The sequence shown here is derived from an EMBL/GenBank/DDBJ whole genome shotgun (WGS) entry which is preliminary data.</text>
</comment>
<dbReference type="Proteomes" id="UP000225706">
    <property type="component" value="Unassembled WGS sequence"/>
</dbReference>
<proteinExistence type="predicted"/>
<feature type="chain" id="PRO_5012405795" description="Lipoprotein" evidence="2">
    <location>
        <begin position="24"/>
        <end position="312"/>
    </location>
</feature>
<evidence type="ECO:0000313" key="3">
    <source>
        <dbReference type="EMBL" id="PFX30293.1"/>
    </source>
</evidence>
<dbReference type="AlphaFoldDB" id="A0A2B4SMK8"/>
<feature type="compositionally biased region" description="Basic and acidic residues" evidence="1">
    <location>
        <begin position="61"/>
        <end position="74"/>
    </location>
</feature>
<sequence length="312" mass="35198">MLKHRKIAIVLTVFVIFQGCTRCESIKQEADSAGEASRVHLEQESTVDFSFTELNDNADEPVSKRIGSEDKPSGEEGDQSEESTKEEPEKHAIPAAAMLLMKNPKVQEAVIEKGIEVAGKLVDKQLKIIDEAQEKAENFLKKEDQIDGPSFLGVGFDGRGKYSPESRKMSICKDIVRTKQGSISISDFDLRCPEAEEGSGDDEEAVIDANNNKQNDLFSIKDVPKWEELNKAKSRFKVKIDMQKDLKEPQHGRVIISKNMERRIRFFENRWFTESKRKVFHLYNGFGNGGSGNPKNKKISVLGLVLSFEEDR</sequence>
<evidence type="ECO:0000313" key="4">
    <source>
        <dbReference type="Proteomes" id="UP000225706"/>
    </source>
</evidence>
<reference evidence="4" key="1">
    <citation type="journal article" date="2017" name="bioRxiv">
        <title>Comparative analysis of the genomes of Stylophora pistillata and Acropora digitifera provides evidence for extensive differences between species of corals.</title>
        <authorList>
            <person name="Voolstra C.R."/>
            <person name="Li Y."/>
            <person name="Liew Y.J."/>
            <person name="Baumgarten S."/>
            <person name="Zoccola D."/>
            <person name="Flot J.-F."/>
            <person name="Tambutte S."/>
            <person name="Allemand D."/>
            <person name="Aranda M."/>
        </authorList>
    </citation>
    <scope>NUCLEOTIDE SEQUENCE [LARGE SCALE GENOMIC DNA]</scope>
</reference>
<feature type="signal peptide" evidence="2">
    <location>
        <begin position="1"/>
        <end position="23"/>
    </location>
</feature>
<dbReference type="STRING" id="50429.A0A2B4SMK8"/>
<feature type="region of interest" description="Disordered" evidence="1">
    <location>
        <begin position="50"/>
        <end position="89"/>
    </location>
</feature>